<sequence>MMSGLIPFQKLQFLSLYCLKNLKSILGRPCPSNISRKLKYLTALS</sequence>
<proteinExistence type="predicted"/>
<evidence type="ECO:0000313" key="1">
    <source>
        <dbReference type="EMBL" id="KAJ0042737.1"/>
    </source>
</evidence>
<comment type="caution">
    <text evidence="1">The sequence shown here is derived from an EMBL/GenBank/DDBJ whole genome shotgun (WGS) entry which is preliminary data.</text>
</comment>
<dbReference type="EMBL" id="CM047739">
    <property type="protein sequence ID" value="KAJ0042737.1"/>
    <property type="molecule type" value="Genomic_DNA"/>
</dbReference>
<organism evidence="1 2">
    <name type="scientific">Pistacia integerrima</name>
    <dbReference type="NCBI Taxonomy" id="434235"/>
    <lineage>
        <taxon>Eukaryota</taxon>
        <taxon>Viridiplantae</taxon>
        <taxon>Streptophyta</taxon>
        <taxon>Embryophyta</taxon>
        <taxon>Tracheophyta</taxon>
        <taxon>Spermatophyta</taxon>
        <taxon>Magnoliopsida</taxon>
        <taxon>eudicotyledons</taxon>
        <taxon>Gunneridae</taxon>
        <taxon>Pentapetalae</taxon>
        <taxon>rosids</taxon>
        <taxon>malvids</taxon>
        <taxon>Sapindales</taxon>
        <taxon>Anacardiaceae</taxon>
        <taxon>Pistacia</taxon>
    </lineage>
</organism>
<reference evidence="2" key="1">
    <citation type="journal article" date="2023" name="G3 (Bethesda)">
        <title>Genome assembly and association tests identify interacting loci associated with vigor, precocity, and sex in interspecific pistachio rootstocks.</title>
        <authorList>
            <person name="Palmer W."/>
            <person name="Jacygrad E."/>
            <person name="Sagayaradj S."/>
            <person name="Cavanaugh K."/>
            <person name="Han R."/>
            <person name="Bertier L."/>
            <person name="Beede B."/>
            <person name="Kafkas S."/>
            <person name="Golino D."/>
            <person name="Preece J."/>
            <person name="Michelmore R."/>
        </authorList>
    </citation>
    <scope>NUCLEOTIDE SEQUENCE [LARGE SCALE GENOMIC DNA]</scope>
</reference>
<dbReference type="Proteomes" id="UP001163603">
    <property type="component" value="Chromosome 4"/>
</dbReference>
<gene>
    <name evidence="1" type="ORF">Pint_19167</name>
</gene>
<protein>
    <submittedName>
        <fullName evidence="1">Uncharacterized protein</fullName>
    </submittedName>
</protein>
<evidence type="ECO:0000313" key="2">
    <source>
        <dbReference type="Proteomes" id="UP001163603"/>
    </source>
</evidence>
<name>A0ACC0YZ38_9ROSI</name>
<keyword evidence="2" id="KW-1185">Reference proteome</keyword>
<accession>A0ACC0YZ38</accession>